<protein>
    <submittedName>
        <fullName evidence="2">Uncharacterized protein</fullName>
    </submittedName>
</protein>
<keyword evidence="3" id="KW-1185">Reference proteome</keyword>
<dbReference type="AlphaFoldDB" id="A0A9Q3KIL3"/>
<feature type="compositionally biased region" description="Basic and acidic residues" evidence="1">
    <location>
        <begin position="1"/>
        <end position="16"/>
    </location>
</feature>
<evidence type="ECO:0000313" key="3">
    <source>
        <dbReference type="Proteomes" id="UP000765509"/>
    </source>
</evidence>
<evidence type="ECO:0000313" key="2">
    <source>
        <dbReference type="EMBL" id="MBW0580811.1"/>
    </source>
</evidence>
<name>A0A9Q3KIL3_9BASI</name>
<feature type="region of interest" description="Disordered" evidence="1">
    <location>
        <begin position="1"/>
        <end position="31"/>
    </location>
</feature>
<sequence length="116" mass="13492">MEIDRRENFRFFERAPENGTPESGDTDSEAKETPILGIISSQLHNELFSTVIRTYAKNKQCGILLQLLQHKYRSTELESQLEGPWLRDYMSGLVYVEAVIRLFTTRTMTVTHRQVI</sequence>
<comment type="caution">
    <text evidence="2">The sequence shown here is derived from an EMBL/GenBank/DDBJ whole genome shotgun (WGS) entry which is preliminary data.</text>
</comment>
<dbReference type="Proteomes" id="UP000765509">
    <property type="component" value="Unassembled WGS sequence"/>
</dbReference>
<reference evidence="2" key="1">
    <citation type="submission" date="2021-03" db="EMBL/GenBank/DDBJ databases">
        <title>Draft genome sequence of rust myrtle Austropuccinia psidii MF-1, a brazilian biotype.</title>
        <authorList>
            <person name="Quecine M.C."/>
            <person name="Pachon D.M.R."/>
            <person name="Bonatelli M.L."/>
            <person name="Correr F.H."/>
            <person name="Franceschini L.M."/>
            <person name="Leite T.F."/>
            <person name="Margarido G.R.A."/>
            <person name="Almeida C.A."/>
            <person name="Ferrarezi J.A."/>
            <person name="Labate C.A."/>
        </authorList>
    </citation>
    <scope>NUCLEOTIDE SEQUENCE</scope>
    <source>
        <strain evidence="2">MF-1</strain>
    </source>
</reference>
<organism evidence="2 3">
    <name type="scientific">Austropuccinia psidii MF-1</name>
    <dbReference type="NCBI Taxonomy" id="1389203"/>
    <lineage>
        <taxon>Eukaryota</taxon>
        <taxon>Fungi</taxon>
        <taxon>Dikarya</taxon>
        <taxon>Basidiomycota</taxon>
        <taxon>Pucciniomycotina</taxon>
        <taxon>Pucciniomycetes</taxon>
        <taxon>Pucciniales</taxon>
        <taxon>Sphaerophragmiaceae</taxon>
        <taxon>Austropuccinia</taxon>
    </lineage>
</organism>
<dbReference type="EMBL" id="AVOT02108422">
    <property type="protein sequence ID" value="MBW0580811.1"/>
    <property type="molecule type" value="Genomic_DNA"/>
</dbReference>
<gene>
    <name evidence="2" type="ORF">O181_120526</name>
</gene>
<evidence type="ECO:0000256" key="1">
    <source>
        <dbReference type="SAM" id="MobiDB-lite"/>
    </source>
</evidence>
<proteinExistence type="predicted"/>
<accession>A0A9Q3KIL3</accession>